<dbReference type="EMBL" id="KV907504">
    <property type="protein sequence ID" value="OOF93342.1"/>
    <property type="molecule type" value="Genomic_DNA"/>
</dbReference>
<evidence type="ECO:0000256" key="2">
    <source>
        <dbReference type="RuleBase" id="RU003682"/>
    </source>
</evidence>
<keyword evidence="5" id="KW-1185">Reference proteome</keyword>
<dbReference type="OrthoDB" id="288590at2759"/>
<dbReference type="Proteomes" id="UP000188318">
    <property type="component" value="Unassembled WGS sequence"/>
</dbReference>
<organism evidence="4 5">
    <name type="scientific">Aspergillus carbonarius (strain ITEM 5010)</name>
    <dbReference type="NCBI Taxonomy" id="602072"/>
    <lineage>
        <taxon>Eukaryota</taxon>
        <taxon>Fungi</taxon>
        <taxon>Dikarya</taxon>
        <taxon>Ascomycota</taxon>
        <taxon>Pezizomycotina</taxon>
        <taxon>Eurotiomycetes</taxon>
        <taxon>Eurotiomycetidae</taxon>
        <taxon>Eurotiales</taxon>
        <taxon>Aspergillaceae</taxon>
        <taxon>Aspergillus</taxon>
        <taxon>Aspergillus subgen. Circumdati</taxon>
    </lineage>
</organism>
<evidence type="ECO:0000313" key="5">
    <source>
        <dbReference type="Proteomes" id="UP000188318"/>
    </source>
</evidence>
<dbReference type="InterPro" id="IPR050231">
    <property type="entry name" value="Iron_ascorbate_oxido_reductase"/>
</dbReference>
<dbReference type="PANTHER" id="PTHR47990">
    <property type="entry name" value="2-OXOGLUTARATE (2OG) AND FE(II)-DEPENDENT OXYGENASE SUPERFAMILY PROTEIN-RELATED"/>
    <property type="match status" value="1"/>
</dbReference>
<keyword evidence="2" id="KW-0479">Metal-binding</keyword>
<dbReference type="GO" id="GO:0046872">
    <property type="term" value="F:metal ion binding"/>
    <property type="evidence" value="ECO:0007669"/>
    <property type="project" value="UniProtKB-KW"/>
</dbReference>
<keyword evidence="2" id="KW-0560">Oxidoreductase</keyword>
<dbReference type="STRING" id="602072.A0A1R3RFU1"/>
<dbReference type="GO" id="GO:0016491">
    <property type="term" value="F:oxidoreductase activity"/>
    <property type="evidence" value="ECO:0007669"/>
    <property type="project" value="UniProtKB-KW"/>
</dbReference>
<dbReference type="GO" id="GO:0044283">
    <property type="term" value="P:small molecule biosynthetic process"/>
    <property type="evidence" value="ECO:0007669"/>
    <property type="project" value="UniProtKB-ARBA"/>
</dbReference>
<dbReference type="SUPFAM" id="SSF51197">
    <property type="entry name" value="Clavaminate synthase-like"/>
    <property type="match status" value="1"/>
</dbReference>
<dbReference type="InterPro" id="IPR005123">
    <property type="entry name" value="Oxoglu/Fe-dep_dioxygenase_dom"/>
</dbReference>
<comment type="similarity">
    <text evidence="1 2">Belongs to the iron/ascorbate-dependent oxidoreductase family.</text>
</comment>
<dbReference type="Gene3D" id="2.60.120.330">
    <property type="entry name" value="B-lactam Antibiotic, Isopenicillin N Synthase, Chain"/>
    <property type="match status" value="1"/>
</dbReference>
<dbReference type="AlphaFoldDB" id="A0A1R3RFU1"/>
<dbReference type="PROSITE" id="PS51471">
    <property type="entry name" value="FE2OG_OXY"/>
    <property type="match status" value="1"/>
</dbReference>
<sequence length="333" mass="37555">MSLAPPVIDFAPFHADSHQDRQRLVDNIRTACEQLGFFQLRNHGIPPDLQTDILEQSRDFFSLPVEIKERYDRDNDGFNRGYERLRAQNFEKRAPGDLKEGFFLGRHLPLDDPDVQAGQFGQGPNKYPAEVTDPLRFRDTVDRYYGAVLHLAGNLMTVMAEMVGLDPDALHRFCDRPIATLRLLHYPPQPPDASELERGIGAHSDFGAITILLQDSIGGLQVWNRASHVWVDVVPVPGAVVVNTGNLLMRWTNDRYIANLHRVINRSGQDRYSVPFFFDGNADFLVECLESCQEPGQGAKYGPITVQDWMVGRYADTFGDDEANGAKDPVNFQ</sequence>
<dbReference type="InterPro" id="IPR044861">
    <property type="entry name" value="IPNS-like_FE2OG_OXY"/>
</dbReference>
<dbReference type="InterPro" id="IPR026992">
    <property type="entry name" value="DIOX_N"/>
</dbReference>
<dbReference type="Pfam" id="PF03171">
    <property type="entry name" value="2OG-FeII_Oxy"/>
    <property type="match status" value="1"/>
</dbReference>
<name>A0A1R3RFU1_ASPC5</name>
<dbReference type="Pfam" id="PF14226">
    <property type="entry name" value="DIOX_N"/>
    <property type="match status" value="1"/>
</dbReference>
<dbReference type="InterPro" id="IPR027443">
    <property type="entry name" value="IPNS-like_sf"/>
</dbReference>
<accession>A0A1R3RFU1</accession>
<reference evidence="5" key="1">
    <citation type="journal article" date="2017" name="Genome Biol.">
        <title>Comparative genomics reveals high biological diversity and specific adaptations in the industrially and medically important fungal genus Aspergillus.</title>
        <authorList>
            <person name="de Vries R.P."/>
            <person name="Riley R."/>
            <person name="Wiebenga A."/>
            <person name="Aguilar-Osorio G."/>
            <person name="Amillis S."/>
            <person name="Uchima C.A."/>
            <person name="Anderluh G."/>
            <person name="Asadollahi M."/>
            <person name="Askin M."/>
            <person name="Barry K."/>
            <person name="Battaglia E."/>
            <person name="Bayram O."/>
            <person name="Benocci T."/>
            <person name="Braus-Stromeyer S.A."/>
            <person name="Caldana C."/>
            <person name="Canovas D."/>
            <person name="Cerqueira G.C."/>
            <person name="Chen F."/>
            <person name="Chen W."/>
            <person name="Choi C."/>
            <person name="Clum A."/>
            <person name="Dos Santos R.A."/>
            <person name="Damasio A.R."/>
            <person name="Diallinas G."/>
            <person name="Emri T."/>
            <person name="Fekete E."/>
            <person name="Flipphi M."/>
            <person name="Freyberg S."/>
            <person name="Gallo A."/>
            <person name="Gournas C."/>
            <person name="Habgood R."/>
            <person name="Hainaut M."/>
            <person name="Harispe M.L."/>
            <person name="Henrissat B."/>
            <person name="Hilden K.S."/>
            <person name="Hope R."/>
            <person name="Hossain A."/>
            <person name="Karabika E."/>
            <person name="Karaffa L."/>
            <person name="Karanyi Z."/>
            <person name="Krasevec N."/>
            <person name="Kuo A."/>
            <person name="Kusch H."/>
            <person name="LaButti K."/>
            <person name="Lagendijk E.L."/>
            <person name="Lapidus A."/>
            <person name="Levasseur A."/>
            <person name="Lindquist E."/>
            <person name="Lipzen A."/>
            <person name="Logrieco A.F."/>
            <person name="MacCabe A."/>
            <person name="Maekelae M.R."/>
            <person name="Malavazi I."/>
            <person name="Melin P."/>
            <person name="Meyer V."/>
            <person name="Mielnichuk N."/>
            <person name="Miskei M."/>
            <person name="Molnar A.P."/>
            <person name="Mule G."/>
            <person name="Ngan C.Y."/>
            <person name="Orejas M."/>
            <person name="Orosz E."/>
            <person name="Ouedraogo J.P."/>
            <person name="Overkamp K.M."/>
            <person name="Park H.-S."/>
            <person name="Perrone G."/>
            <person name="Piumi F."/>
            <person name="Punt P.J."/>
            <person name="Ram A.F."/>
            <person name="Ramon A."/>
            <person name="Rauscher S."/>
            <person name="Record E."/>
            <person name="Riano-Pachon D.M."/>
            <person name="Robert V."/>
            <person name="Roehrig J."/>
            <person name="Ruller R."/>
            <person name="Salamov A."/>
            <person name="Salih N.S."/>
            <person name="Samson R.A."/>
            <person name="Sandor E."/>
            <person name="Sanguinetti M."/>
            <person name="Schuetze T."/>
            <person name="Sepcic K."/>
            <person name="Shelest E."/>
            <person name="Sherlock G."/>
            <person name="Sophianopoulou V."/>
            <person name="Squina F.M."/>
            <person name="Sun H."/>
            <person name="Susca A."/>
            <person name="Todd R.B."/>
            <person name="Tsang A."/>
            <person name="Unkles S.E."/>
            <person name="van de Wiele N."/>
            <person name="van Rossen-Uffink D."/>
            <person name="Oliveira J.V."/>
            <person name="Vesth T.C."/>
            <person name="Visser J."/>
            <person name="Yu J.-H."/>
            <person name="Zhou M."/>
            <person name="Andersen M.R."/>
            <person name="Archer D.B."/>
            <person name="Baker S.E."/>
            <person name="Benoit I."/>
            <person name="Brakhage A.A."/>
            <person name="Braus G.H."/>
            <person name="Fischer R."/>
            <person name="Frisvad J.C."/>
            <person name="Goldman G.H."/>
            <person name="Houbraken J."/>
            <person name="Oakley B."/>
            <person name="Pocsi I."/>
            <person name="Scazzocchio C."/>
            <person name="Seiboth B."/>
            <person name="vanKuyk P.A."/>
            <person name="Wortman J."/>
            <person name="Dyer P.S."/>
            <person name="Grigoriev I.V."/>
        </authorList>
    </citation>
    <scope>NUCLEOTIDE SEQUENCE [LARGE SCALE GENOMIC DNA]</scope>
    <source>
        <strain evidence="5">ITEM 5010</strain>
    </source>
</reference>
<evidence type="ECO:0000313" key="4">
    <source>
        <dbReference type="EMBL" id="OOF93342.1"/>
    </source>
</evidence>
<dbReference type="PRINTS" id="PR00682">
    <property type="entry name" value="IPNSYNTHASE"/>
</dbReference>
<keyword evidence="2" id="KW-0408">Iron</keyword>
<proteinExistence type="inferred from homology"/>
<protein>
    <recommendedName>
        <fullName evidence="3">Fe2OG dioxygenase domain-containing protein</fullName>
    </recommendedName>
</protein>
<dbReference type="VEuPathDB" id="FungiDB:ASPCADRAFT_150747"/>
<gene>
    <name evidence="4" type="ORF">ASPCADRAFT_150747</name>
</gene>
<evidence type="ECO:0000259" key="3">
    <source>
        <dbReference type="PROSITE" id="PS51471"/>
    </source>
</evidence>
<feature type="domain" description="Fe2OG dioxygenase" evidence="3">
    <location>
        <begin position="177"/>
        <end position="280"/>
    </location>
</feature>
<dbReference type="OMA" id="IHHACKD"/>
<evidence type="ECO:0000256" key="1">
    <source>
        <dbReference type="ARBA" id="ARBA00008056"/>
    </source>
</evidence>